<comment type="caution">
    <text evidence="1">The sequence shown here is derived from an EMBL/GenBank/DDBJ whole genome shotgun (WGS) entry which is preliminary data.</text>
</comment>
<organism evidence="1 2">
    <name type="scientific">Botrytis deweyae</name>
    <dbReference type="NCBI Taxonomy" id="2478750"/>
    <lineage>
        <taxon>Eukaryota</taxon>
        <taxon>Fungi</taxon>
        <taxon>Dikarya</taxon>
        <taxon>Ascomycota</taxon>
        <taxon>Pezizomycotina</taxon>
        <taxon>Leotiomycetes</taxon>
        <taxon>Helotiales</taxon>
        <taxon>Sclerotiniaceae</taxon>
        <taxon>Botrytis</taxon>
    </lineage>
</organism>
<reference evidence="1 2" key="1">
    <citation type="journal article" date="2020" name="Genome Biol. Evol.">
        <title>Comparative genomics of Sclerotiniaceae.</title>
        <authorList>
            <person name="Valero Jimenez C.A."/>
            <person name="Steentjes M."/>
            <person name="Scholten O.E."/>
            <person name="Van Kan J.A.L."/>
        </authorList>
    </citation>
    <scope>NUCLEOTIDE SEQUENCE [LARGE SCALE GENOMIC DNA]</scope>
    <source>
        <strain evidence="1 2">B1</strain>
    </source>
</reference>
<keyword evidence="2" id="KW-1185">Reference proteome</keyword>
<protein>
    <submittedName>
        <fullName evidence="1">Uncharacterized protein</fullName>
    </submittedName>
</protein>
<evidence type="ECO:0000313" key="2">
    <source>
        <dbReference type="Proteomes" id="UP000783213"/>
    </source>
</evidence>
<name>A0ABQ7ITA9_9HELO</name>
<dbReference type="EMBL" id="RCSX01000006">
    <property type="protein sequence ID" value="KAF7933649.1"/>
    <property type="molecule type" value="Genomic_DNA"/>
</dbReference>
<sequence length="84" mass="9609">MQKNFASQRTSPHYSSFRTKLESKLFKAMKKVLELVTKSIRRFTSTTNLTLLTLIGNPSEIPIRAVICFITKIVVESNESDARF</sequence>
<gene>
    <name evidence="1" type="ORF">EAE98_003358</name>
</gene>
<proteinExistence type="predicted"/>
<accession>A0ABQ7ITA9</accession>
<dbReference type="GeneID" id="62230132"/>
<evidence type="ECO:0000313" key="1">
    <source>
        <dbReference type="EMBL" id="KAF7933649.1"/>
    </source>
</evidence>
<dbReference type="Proteomes" id="UP000783213">
    <property type="component" value="Unassembled WGS sequence"/>
</dbReference>
<dbReference type="RefSeq" id="XP_038812442.1">
    <property type="nucleotide sequence ID" value="XM_038950978.1"/>
</dbReference>